<dbReference type="Gramene" id="KRG96311">
    <property type="protein sequence ID" value="KRG96311"/>
    <property type="gene ID" value="GLYMA_19G202700"/>
</dbReference>
<organism evidence="1">
    <name type="scientific">Glycine max</name>
    <name type="common">Soybean</name>
    <name type="synonym">Glycine hispida</name>
    <dbReference type="NCBI Taxonomy" id="3847"/>
    <lineage>
        <taxon>Eukaryota</taxon>
        <taxon>Viridiplantae</taxon>
        <taxon>Streptophyta</taxon>
        <taxon>Embryophyta</taxon>
        <taxon>Tracheophyta</taxon>
        <taxon>Spermatophyta</taxon>
        <taxon>Magnoliopsida</taxon>
        <taxon>eudicotyledons</taxon>
        <taxon>Gunneridae</taxon>
        <taxon>Pentapetalae</taxon>
        <taxon>rosids</taxon>
        <taxon>fabids</taxon>
        <taxon>Fabales</taxon>
        <taxon>Fabaceae</taxon>
        <taxon>Papilionoideae</taxon>
        <taxon>50 kb inversion clade</taxon>
        <taxon>NPAAA clade</taxon>
        <taxon>indigoferoid/millettioid clade</taxon>
        <taxon>Phaseoleae</taxon>
        <taxon>Glycine</taxon>
        <taxon>Glycine subgen. Soja</taxon>
    </lineage>
</organism>
<name>A0A0R0EZD1_SOYBN</name>
<dbReference type="AlphaFoldDB" id="A0A0R0EZD1"/>
<reference evidence="2" key="2">
    <citation type="submission" date="2018-02" db="UniProtKB">
        <authorList>
            <consortium name="EnsemblPlants"/>
        </authorList>
    </citation>
    <scope>IDENTIFICATION</scope>
    <source>
        <strain evidence="2">Williams 82</strain>
    </source>
</reference>
<accession>A0A0R0EZD1</accession>
<sequence>MSFFFHLQTWKGQVPAICSVSTELYMNPPTPGSPFGSKLSESSIPVAFSSHRMHHSISLVAFDDLVFVH</sequence>
<dbReference type="InParanoid" id="A0A0R0EZD1"/>
<keyword evidence="3" id="KW-1185">Reference proteome</keyword>
<reference evidence="1" key="3">
    <citation type="submission" date="2018-07" db="EMBL/GenBank/DDBJ databases">
        <title>WGS assembly of Glycine max.</title>
        <authorList>
            <person name="Schmutz J."/>
            <person name="Cannon S."/>
            <person name="Schlueter J."/>
            <person name="Ma J."/>
            <person name="Mitros T."/>
            <person name="Nelson W."/>
            <person name="Hyten D."/>
            <person name="Song Q."/>
            <person name="Thelen J."/>
            <person name="Cheng J."/>
            <person name="Xu D."/>
            <person name="Hellsten U."/>
            <person name="May G."/>
            <person name="Yu Y."/>
            <person name="Sakurai T."/>
            <person name="Umezawa T."/>
            <person name="Bhattacharyya M."/>
            <person name="Sandhu D."/>
            <person name="Valliyodan B."/>
            <person name="Lindquist E."/>
            <person name="Peto M."/>
            <person name="Grant D."/>
            <person name="Shu S."/>
            <person name="Goodstein D."/>
            <person name="Barry K."/>
            <person name="Futrell-Griggs M."/>
            <person name="Abernathy B."/>
            <person name="Du J."/>
            <person name="Tian Z."/>
            <person name="Zhu L."/>
            <person name="Gill N."/>
            <person name="Joshi T."/>
            <person name="Libault M."/>
            <person name="Sethuraman A."/>
            <person name="Zhang X."/>
            <person name="Shinozaki K."/>
            <person name="Nguyen H."/>
            <person name="Wing R."/>
            <person name="Cregan P."/>
            <person name="Specht J."/>
            <person name="Grimwood J."/>
            <person name="Rokhsar D."/>
            <person name="Stacey G."/>
            <person name="Shoemaker R."/>
            <person name="Jackson S."/>
        </authorList>
    </citation>
    <scope>NUCLEOTIDE SEQUENCE</scope>
    <source>
        <tissue evidence="1">Callus</tissue>
    </source>
</reference>
<evidence type="ECO:0000313" key="1">
    <source>
        <dbReference type="EMBL" id="KRG96311.1"/>
    </source>
</evidence>
<dbReference type="EnsemblPlants" id="KRG96311">
    <property type="protein sequence ID" value="KRG96311"/>
    <property type="gene ID" value="GLYMA_19G202700"/>
</dbReference>
<dbReference type="Proteomes" id="UP000008827">
    <property type="component" value="Chromosome 19"/>
</dbReference>
<proteinExistence type="predicted"/>
<gene>
    <name evidence="1" type="ORF">GLYMA_19G202700</name>
</gene>
<dbReference type="EMBL" id="CM000852">
    <property type="protein sequence ID" value="KRG96311.1"/>
    <property type="molecule type" value="Genomic_DNA"/>
</dbReference>
<protein>
    <submittedName>
        <fullName evidence="1 2">Uncharacterized protein</fullName>
    </submittedName>
</protein>
<evidence type="ECO:0000313" key="2">
    <source>
        <dbReference type="EnsemblPlants" id="KRG96311"/>
    </source>
</evidence>
<evidence type="ECO:0000313" key="3">
    <source>
        <dbReference type="Proteomes" id="UP000008827"/>
    </source>
</evidence>
<reference evidence="1 2" key="1">
    <citation type="journal article" date="2010" name="Nature">
        <title>Genome sequence of the palaeopolyploid soybean.</title>
        <authorList>
            <person name="Schmutz J."/>
            <person name="Cannon S.B."/>
            <person name="Schlueter J."/>
            <person name="Ma J."/>
            <person name="Mitros T."/>
            <person name="Nelson W."/>
            <person name="Hyten D.L."/>
            <person name="Song Q."/>
            <person name="Thelen J.J."/>
            <person name="Cheng J."/>
            <person name="Xu D."/>
            <person name="Hellsten U."/>
            <person name="May G.D."/>
            <person name="Yu Y."/>
            <person name="Sakurai T."/>
            <person name="Umezawa T."/>
            <person name="Bhattacharyya M.K."/>
            <person name="Sandhu D."/>
            <person name="Valliyodan B."/>
            <person name="Lindquist E."/>
            <person name="Peto M."/>
            <person name="Grant D."/>
            <person name="Shu S."/>
            <person name="Goodstein D."/>
            <person name="Barry K."/>
            <person name="Futrell-Griggs M."/>
            <person name="Abernathy B."/>
            <person name="Du J."/>
            <person name="Tian Z."/>
            <person name="Zhu L."/>
            <person name="Gill N."/>
            <person name="Joshi T."/>
            <person name="Libault M."/>
            <person name="Sethuraman A."/>
            <person name="Zhang X.-C."/>
            <person name="Shinozaki K."/>
            <person name="Nguyen H.T."/>
            <person name="Wing R.A."/>
            <person name="Cregan P."/>
            <person name="Specht J."/>
            <person name="Grimwood J."/>
            <person name="Rokhsar D."/>
            <person name="Stacey G."/>
            <person name="Shoemaker R.C."/>
            <person name="Jackson S.A."/>
        </authorList>
    </citation>
    <scope>NUCLEOTIDE SEQUENCE</scope>
    <source>
        <strain evidence="2">cv. Williams 82</strain>
        <tissue evidence="1">Callus</tissue>
    </source>
</reference>